<reference evidence="2 3" key="1">
    <citation type="submission" date="2018-06" db="EMBL/GenBank/DDBJ databases">
        <title>Comparative genomics reveals the genomic features of Rhizophagus irregularis, R. cerebriforme, R. diaphanum and Gigaspora rosea, and their symbiotic lifestyle signature.</title>
        <authorList>
            <person name="Morin E."/>
            <person name="San Clemente H."/>
            <person name="Chen E.C.H."/>
            <person name="De La Providencia I."/>
            <person name="Hainaut M."/>
            <person name="Kuo A."/>
            <person name="Kohler A."/>
            <person name="Murat C."/>
            <person name="Tang N."/>
            <person name="Roy S."/>
            <person name="Loubradou J."/>
            <person name="Henrissat B."/>
            <person name="Grigoriev I.V."/>
            <person name="Corradi N."/>
            <person name="Roux C."/>
            <person name="Martin F.M."/>
        </authorList>
    </citation>
    <scope>NUCLEOTIDE SEQUENCE [LARGE SCALE GENOMIC DNA]</scope>
    <source>
        <strain evidence="2 3">DAOM 194757</strain>
    </source>
</reference>
<dbReference type="EMBL" id="QKWP01000480">
    <property type="protein sequence ID" value="RIB19343.1"/>
    <property type="molecule type" value="Genomic_DNA"/>
</dbReference>
<evidence type="ECO:0000313" key="3">
    <source>
        <dbReference type="Proteomes" id="UP000266673"/>
    </source>
</evidence>
<accession>A0A397VHH8</accession>
<evidence type="ECO:0000313" key="2">
    <source>
        <dbReference type="EMBL" id="RIB19343.1"/>
    </source>
</evidence>
<name>A0A397VHH8_9GLOM</name>
<dbReference type="Proteomes" id="UP000266673">
    <property type="component" value="Unassembled WGS sequence"/>
</dbReference>
<evidence type="ECO:0000256" key="1">
    <source>
        <dbReference type="SAM" id="MobiDB-lite"/>
    </source>
</evidence>
<keyword evidence="3" id="KW-1185">Reference proteome</keyword>
<feature type="compositionally biased region" description="Basic residues" evidence="1">
    <location>
        <begin position="21"/>
        <end position="36"/>
    </location>
</feature>
<gene>
    <name evidence="2" type="ORF">C2G38_2182111</name>
</gene>
<proteinExistence type="predicted"/>
<dbReference type="AlphaFoldDB" id="A0A397VHH8"/>
<protein>
    <submittedName>
        <fullName evidence="2">Uncharacterized protein</fullName>
    </submittedName>
</protein>
<sequence>MNKAKENKSQTGAKQQETRRIKQKKWGRKRQETKRKKIDENIPTTALTTASTTLQQHSNNGPNDNFVKAPAMITEKKIY</sequence>
<comment type="caution">
    <text evidence="2">The sequence shown here is derived from an EMBL/GenBank/DDBJ whole genome shotgun (WGS) entry which is preliminary data.</text>
</comment>
<feature type="compositionally biased region" description="Low complexity" evidence="1">
    <location>
        <begin position="44"/>
        <end position="54"/>
    </location>
</feature>
<feature type="region of interest" description="Disordered" evidence="1">
    <location>
        <begin position="1"/>
        <end position="79"/>
    </location>
</feature>
<organism evidence="2 3">
    <name type="scientific">Gigaspora rosea</name>
    <dbReference type="NCBI Taxonomy" id="44941"/>
    <lineage>
        <taxon>Eukaryota</taxon>
        <taxon>Fungi</taxon>
        <taxon>Fungi incertae sedis</taxon>
        <taxon>Mucoromycota</taxon>
        <taxon>Glomeromycotina</taxon>
        <taxon>Glomeromycetes</taxon>
        <taxon>Diversisporales</taxon>
        <taxon>Gigasporaceae</taxon>
        <taxon>Gigaspora</taxon>
    </lineage>
</organism>